<dbReference type="AlphaFoldDB" id="W9C8R4"/>
<feature type="region of interest" description="Disordered" evidence="1">
    <location>
        <begin position="165"/>
        <end position="288"/>
    </location>
</feature>
<feature type="region of interest" description="Disordered" evidence="1">
    <location>
        <begin position="1"/>
        <end position="150"/>
    </location>
</feature>
<dbReference type="EMBL" id="AYSA01000338">
    <property type="protein sequence ID" value="ESZ93147.1"/>
    <property type="molecule type" value="Genomic_DNA"/>
</dbReference>
<feature type="compositionally biased region" description="Gly residues" evidence="1">
    <location>
        <begin position="395"/>
        <end position="406"/>
    </location>
</feature>
<feature type="compositionally biased region" description="Polar residues" evidence="1">
    <location>
        <begin position="456"/>
        <end position="471"/>
    </location>
</feature>
<comment type="caution">
    <text evidence="2">The sequence shown here is derived from an EMBL/GenBank/DDBJ whole genome shotgun (WGS) entry which is preliminary data.</text>
</comment>
<name>W9C8R4_SCLBF</name>
<gene>
    <name evidence="2" type="ORF">SBOR_6474</name>
</gene>
<evidence type="ECO:0000256" key="1">
    <source>
        <dbReference type="SAM" id="MobiDB-lite"/>
    </source>
</evidence>
<protein>
    <submittedName>
        <fullName evidence="2">Uncharacterized protein</fullName>
    </submittedName>
</protein>
<feature type="region of interest" description="Disordered" evidence="1">
    <location>
        <begin position="309"/>
        <end position="510"/>
    </location>
</feature>
<feature type="compositionally biased region" description="Basic and acidic residues" evidence="1">
    <location>
        <begin position="1"/>
        <end position="53"/>
    </location>
</feature>
<dbReference type="HOGENOM" id="CLU_534368_0_0_1"/>
<feature type="compositionally biased region" description="Low complexity" evidence="1">
    <location>
        <begin position="119"/>
        <end position="132"/>
    </location>
</feature>
<proteinExistence type="predicted"/>
<feature type="compositionally biased region" description="Basic and acidic residues" evidence="1">
    <location>
        <begin position="434"/>
        <end position="450"/>
    </location>
</feature>
<feature type="compositionally biased region" description="Basic and acidic residues" evidence="1">
    <location>
        <begin position="351"/>
        <end position="370"/>
    </location>
</feature>
<evidence type="ECO:0000313" key="2">
    <source>
        <dbReference type="EMBL" id="ESZ93147.1"/>
    </source>
</evidence>
<feature type="compositionally biased region" description="Polar residues" evidence="1">
    <location>
        <begin position="82"/>
        <end position="113"/>
    </location>
</feature>
<sequence length="510" mass="56017">MSRDNKYASDAPSRYDEHGVERGRQRGRDSRYDEHGVERGRQRGRDSRREREPSLAGTARQSHYPKAPSVIHSTAESRHSRQPSVTPSARTATQRSVYSERTGQSSTASSATVRPSSRKPPLSRSGLSLLNPGKEGFADPHQAASEVGTAASISTYHQGATEVGMAVAKADRRRGIDPDEQDYLDAKQERAVEQARERLEKQQGSVTREEKEQELRKFAIEAGNRTMGIKHDDRASSQAPRPRSSVVMPPPVDRPRRERASSRGPENRMPDNQPSGPTYQATIQRSSTIISVRLGDGGTTVDVEIHHRSTHMHTSNSPTPNRGRIDPQFEESESGVSQSTACPPRPPIEYRTLDMSRDDHRSVAPARDRSVTPLVITDDFKAGLRRVRRGSVSHGDGGGGGGGGGTSSREHRQSPRTIQIFPEFKGSESGAKTMRSDASARPERVGREPHGPPPSSSAYLSQQFSGHTQPPSDYPGSPPGTVIDSRPPRSDHTIGSSRRSSCRFSERRER</sequence>
<keyword evidence="3" id="KW-1185">Reference proteome</keyword>
<feature type="compositionally biased region" description="Basic and acidic residues" evidence="1">
    <location>
        <begin position="253"/>
        <end position="269"/>
    </location>
</feature>
<dbReference type="Proteomes" id="UP000019487">
    <property type="component" value="Unassembled WGS sequence"/>
</dbReference>
<evidence type="ECO:0000313" key="3">
    <source>
        <dbReference type="Proteomes" id="UP000019487"/>
    </source>
</evidence>
<feature type="compositionally biased region" description="Low complexity" evidence="1">
    <location>
        <begin position="236"/>
        <end position="247"/>
    </location>
</feature>
<organism evidence="2 3">
    <name type="scientific">Sclerotinia borealis (strain F-4128)</name>
    <dbReference type="NCBI Taxonomy" id="1432307"/>
    <lineage>
        <taxon>Eukaryota</taxon>
        <taxon>Fungi</taxon>
        <taxon>Dikarya</taxon>
        <taxon>Ascomycota</taxon>
        <taxon>Pezizomycotina</taxon>
        <taxon>Leotiomycetes</taxon>
        <taxon>Helotiales</taxon>
        <taxon>Sclerotiniaceae</taxon>
        <taxon>Sclerotinia</taxon>
    </lineage>
</organism>
<reference evidence="2 3" key="1">
    <citation type="journal article" date="2014" name="Genome Announc.">
        <title>Draft genome sequence of Sclerotinia borealis, a psychrophilic plant pathogenic fungus.</title>
        <authorList>
            <person name="Mardanov A.V."/>
            <person name="Beletsky A.V."/>
            <person name="Kadnikov V.V."/>
            <person name="Ignatov A.N."/>
            <person name="Ravin N.V."/>
        </authorList>
    </citation>
    <scope>NUCLEOTIDE SEQUENCE [LARGE SCALE GENOMIC DNA]</scope>
    <source>
        <strain evidence="3">F-4157</strain>
    </source>
</reference>
<accession>W9C8R4</accession>
<feature type="compositionally biased region" description="Polar residues" evidence="1">
    <location>
        <begin position="270"/>
        <end position="288"/>
    </location>
</feature>
<feature type="compositionally biased region" description="Basic and acidic residues" evidence="1">
    <location>
        <begin position="184"/>
        <end position="219"/>
    </location>
</feature>